<reference evidence="2 3" key="1">
    <citation type="submission" date="2016-10" db="EMBL/GenBank/DDBJ databases">
        <authorList>
            <person name="de Groot N.N."/>
        </authorList>
    </citation>
    <scope>NUCLEOTIDE SEQUENCE [LARGE SCALE GENOMIC DNA]</scope>
    <source>
        <strain evidence="2 3">DSM 1283</strain>
    </source>
</reference>
<evidence type="ECO:0000313" key="3">
    <source>
        <dbReference type="Proteomes" id="UP000198806"/>
    </source>
</evidence>
<feature type="transmembrane region" description="Helical" evidence="1">
    <location>
        <begin position="78"/>
        <end position="102"/>
    </location>
</feature>
<dbReference type="InterPro" id="IPR025699">
    <property type="entry name" value="ABC2_memb-like"/>
</dbReference>
<dbReference type="RefSeq" id="WP_091684442.1">
    <property type="nucleotide sequence ID" value="NZ_BAABFM010000079.1"/>
</dbReference>
<name>A0A1I5CXW1_9FIRM</name>
<accession>A0A1I5CXW1</accession>
<feature type="transmembrane region" description="Helical" evidence="1">
    <location>
        <begin position="145"/>
        <end position="166"/>
    </location>
</feature>
<feature type="transmembrane region" description="Helical" evidence="1">
    <location>
        <begin position="114"/>
        <end position="133"/>
    </location>
</feature>
<sequence length="214" mass="24155">MIFNLLYKELRLAAHPNLYIFTLLGVLVIVPAYPYGMVFLFGCLAPYLTFMYGRETNDIYYTALLPVQKRDTVKAKCLLMVLAQMTQLLISLPFAVLRVHVLPNGNPAGIEANLAYYGFGLMIYAIFNVILLTQFFKTAYKVDKAFLLAIIPASIAVIIMEVLVHFPGFKWLDSVAPDMMLRQLPILAVGIIVYSIGMITAYRVSVKRFEQVDL</sequence>
<dbReference type="STRING" id="1527.SAMN04489757_10496"/>
<evidence type="ECO:0000313" key="2">
    <source>
        <dbReference type="EMBL" id="SFN91706.1"/>
    </source>
</evidence>
<dbReference type="AlphaFoldDB" id="A0A1I5CXW1"/>
<keyword evidence="1" id="KW-0812">Transmembrane</keyword>
<dbReference type="Proteomes" id="UP000198806">
    <property type="component" value="Unassembled WGS sequence"/>
</dbReference>
<keyword evidence="1" id="KW-0472">Membrane</keyword>
<keyword evidence="3" id="KW-1185">Reference proteome</keyword>
<protein>
    <submittedName>
        <fullName evidence="2">ABC-2 family transporter protein</fullName>
    </submittedName>
</protein>
<dbReference type="OrthoDB" id="2216839at2"/>
<gene>
    <name evidence="2" type="ORF">SAMN04489757_10496</name>
</gene>
<organism evidence="2 3">
    <name type="scientific">Anaerocolumna aminovalerica</name>
    <dbReference type="NCBI Taxonomy" id="1527"/>
    <lineage>
        <taxon>Bacteria</taxon>
        <taxon>Bacillati</taxon>
        <taxon>Bacillota</taxon>
        <taxon>Clostridia</taxon>
        <taxon>Lachnospirales</taxon>
        <taxon>Lachnospiraceae</taxon>
        <taxon>Anaerocolumna</taxon>
    </lineage>
</organism>
<feature type="transmembrane region" description="Helical" evidence="1">
    <location>
        <begin position="186"/>
        <end position="204"/>
    </location>
</feature>
<dbReference type="Pfam" id="PF13346">
    <property type="entry name" value="ABC2_membrane_5"/>
    <property type="match status" value="1"/>
</dbReference>
<dbReference type="EMBL" id="FOWD01000004">
    <property type="protein sequence ID" value="SFN91706.1"/>
    <property type="molecule type" value="Genomic_DNA"/>
</dbReference>
<keyword evidence="1" id="KW-1133">Transmembrane helix</keyword>
<feature type="transmembrane region" description="Helical" evidence="1">
    <location>
        <begin position="20"/>
        <end position="44"/>
    </location>
</feature>
<proteinExistence type="predicted"/>
<evidence type="ECO:0000256" key="1">
    <source>
        <dbReference type="SAM" id="Phobius"/>
    </source>
</evidence>